<proteinExistence type="inferred from homology"/>
<dbReference type="PANTHER" id="PTHR47966">
    <property type="entry name" value="BETA-SITE APP-CLEAVING ENZYME, ISOFORM A-RELATED"/>
    <property type="match status" value="1"/>
</dbReference>
<keyword evidence="4" id="KW-0378">Hydrolase</keyword>
<feature type="active site" evidence="3">
    <location>
        <position position="134"/>
    </location>
</feature>
<dbReference type="InterPro" id="IPR001969">
    <property type="entry name" value="Aspartic_peptidase_AS"/>
</dbReference>
<dbReference type="Gene3D" id="2.40.70.10">
    <property type="entry name" value="Acid Proteases"/>
    <property type="match status" value="2"/>
</dbReference>
<dbReference type="PRINTS" id="PR00792">
    <property type="entry name" value="PEPSIN"/>
</dbReference>
<dbReference type="Proteomes" id="UP000313359">
    <property type="component" value="Unassembled WGS sequence"/>
</dbReference>
<evidence type="ECO:0000313" key="8">
    <source>
        <dbReference type="Proteomes" id="UP000313359"/>
    </source>
</evidence>
<evidence type="ECO:0000256" key="3">
    <source>
        <dbReference type="PIRSR" id="PIRSR601461-1"/>
    </source>
</evidence>
<accession>A0A5C2SLF8</accession>
<dbReference type="AlphaFoldDB" id="A0A5C2SLF8"/>
<keyword evidence="4 7" id="KW-0645">Protease</keyword>
<dbReference type="EMBL" id="ML122259">
    <property type="protein sequence ID" value="RPD62286.1"/>
    <property type="molecule type" value="Genomic_DNA"/>
</dbReference>
<dbReference type="InterPro" id="IPR033121">
    <property type="entry name" value="PEPTIDASE_A1"/>
</dbReference>
<dbReference type="GO" id="GO:0004190">
    <property type="term" value="F:aspartic-type endopeptidase activity"/>
    <property type="evidence" value="ECO:0007669"/>
    <property type="project" value="UniProtKB-KW"/>
</dbReference>
<sequence>MASTIPFVTRIAGRHAKDILARDRARAQKIMQGINPHGPAAFHEARRRRHGHHHHGHGGGSTTDPSGGSGSGTGGGSGSGTGGGSGSGTGGGPTGTSPPTSTPGGGVDVTDAGVTYTMSLGVGSPATDYTLLIDTGSSNTWVGADRSYVKTSTSKSTGKSVNVEYGSGSFSGTEYTDTVTLSDGLVIQKQSIGVASTAQGFDGVDGILGIGPVDLTEGTVSDKAPVPTVTDNLFAQGTIESDSIGIFYQPTTKQGAPNGELTFGGVDSSKTTGDVTFVPITSTSPASAYWGIDQDVTYGSSSTSLLSGSAGIVDTGTTLLLLATDAFQAYQRATGAKLDQSTGLLSLTEAQFSKLQSLFFAIGGTTFELTPNAQIWPRALNSTIGGEEGKIYLVTADLDSESGQGLDFISAYSLLSFSVGQCCAMC</sequence>
<evidence type="ECO:0000259" key="6">
    <source>
        <dbReference type="PROSITE" id="PS51767"/>
    </source>
</evidence>
<feature type="active site" evidence="3">
    <location>
        <position position="314"/>
    </location>
</feature>
<keyword evidence="8" id="KW-1185">Reference proteome</keyword>
<dbReference type="InterPro" id="IPR034164">
    <property type="entry name" value="Pepsin-like_dom"/>
</dbReference>
<feature type="compositionally biased region" description="Basic residues" evidence="5">
    <location>
        <begin position="45"/>
        <end position="57"/>
    </location>
</feature>
<dbReference type="PANTHER" id="PTHR47966:SF51">
    <property type="entry name" value="BETA-SITE APP-CLEAVING ENZYME, ISOFORM A-RELATED"/>
    <property type="match status" value="1"/>
</dbReference>
<dbReference type="PROSITE" id="PS51767">
    <property type="entry name" value="PEPTIDASE_A1"/>
    <property type="match status" value="1"/>
</dbReference>
<feature type="region of interest" description="Disordered" evidence="5">
    <location>
        <begin position="44"/>
        <end position="109"/>
    </location>
</feature>
<dbReference type="GO" id="GO:0006508">
    <property type="term" value="P:proteolysis"/>
    <property type="evidence" value="ECO:0007669"/>
    <property type="project" value="UniProtKB-KW"/>
</dbReference>
<comment type="similarity">
    <text evidence="1 4">Belongs to the peptidase A1 family.</text>
</comment>
<organism evidence="7 8">
    <name type="scientific">Lentinus tigrinus ALCF2SS1-6</name>
    <dbReference type="NCBI Taxonomy" id="1328759"/>
    <lineage>
        <taxon>Eukaryota</taxon>
        <taxon>Fungi</taxon>
        <taxon>Dikarya</taxon>
        <taxon>Basidiomycota</taxon>
        <taxon>Agaricomycotina</taxon>
        <taxon>Agaricomycetes</taxon>
        <taxon>Polyporales</taxon>
        <taxon>Polyporaceae</taxon>
        <taxon>Lentinus</taxon>
    </lineage>
</organism>
<dbReference type="STRING" id="1328759.A0A5C2SLF8"/>
<keyword evidence="2 4" id="KW-0064">Aspartyl protease</keyword>
<dbReference type="OrthoDB" id="660550at2759"/>
<evidence type="ECO:0000256" key="4">
    <source>
        <dbReference type="RuleBase" id="RU000454"/>
    </source>
</evidence>
<feature type="compositionally biased region" description="Gly residues" evidence="5">
    <location>
        <begin position="67"/>
        <end position="94"/>
    </location>
</feature>
<dbReference type="InterPro" id="IPR021109">
    <property type="entry name" value="Peptidase_aspartic_dom_sf"/>
</dbReference>
<evidence type="ECO:0000256" key="1">
    <source>
        <dbReference type="ARBA" id="ARBA00007447"/>
    </source>
</evidence>
<dbReference type="PROSITE" id="PS00141">
    <property type="entry name" value="ASP_PROTEASE"/>
    <property type="match status" value="2"/>
</dbReference>
<feature type="domain" description="Peptidase A1" evidence="6">
    <location>
        <begin position="116"/>
        <end position="418"/>
    </location>
</feature>
<evidence type="ECO:0000256" key="5">
    <source>
        <dbReference type="SAM" id="MobiDB-lite"/>
    </source>
</evidence>
<evidence type="ECO:0000256" key="2">
    <source>
        <dbReference type="ARBA" id="ARBA00022750"/>
    </source>
</evidence>
<gene>
    <name evidence="7" type="ORF">L227DRAFT_573495</name>
</gene>
<dbReference type="Pfam" id="PF00026">
    <property type="entry name" value="Asp"/>
    <property type="match status" value="1"/>
</dbReference>
<dbReference type="SUPFAM" id="SSF50630">
    <property type="entry name" value="Acid proteases"/>
    <property type="match status" value="1"/>
</dbReference>
<dbReference type="InterPro" id="IPR001461">
    <property type="entry name" value="Aspartic_peptidase_A1"/>
</dbReference>
<protein>
    <submittedName>
        <fullName evidence="7">Acid protease</fullName>
    </submittedName>
</protein>
<name>A0A5C2SLF8_9APHY</name>
<dbReference type="CDD" id="cd05471">
    <property type="entry name" value="pepsin_like"/>
    <property type="match status" value="1"/>
</dbReference>
<reference evidence="7" key="1">
    <citation type="journal article" date="2018" name="Genome Biol. Evol.">
        <title>Genomics and development of Lentinus tigrinus, a white-rot wood-decaying mushroom with dimorphic fruiting bodies.</title>
        <authorList>
            <person name="Wu B."/>
            <person name="Xu Z."/>
            <person name="Knudson A."/>
            <person name="Carlson A."/>
            <person name="Chen N."/>
            <person name="Kovaka S."/>
            <person name="LaButti K."/>
            <person name="Lipzen A."/>
            <person name="Pennachio C."/>
            <person name="Riley R."/>
            <person name="Schakwitz W."/>
            <person name="Umezawa K."/>
            <person name="Ohm R.A."/>
            <person name="Grigoriev I.V."/>
            <person name="Nagy L.G."/>
            <person name="Gibbons J."/>
            <person name="Hibbett D."/>
        </authorList>
    </citation>
    <scope>NUCLEOTIDE SEQUENCE [LARGE SCALE GENOMIC DNA]</scope>
    <source>
        <strain evidence="7">ALCF2SS1-6</strain>
    </source>
</reference>
<evidence type="ECO:0000313" key="7">
    <source>
        <dbReference type="EMBL" id="RPD62286.1"/>
    </source>
</evidence>